<reference evidence="2" key="1">
    <citation type="submission" date="2021-06" db="EMBL/GenBank/DDBJ databases">
        <authorList>
            <person name="Hodson N. C."/>
            <person name="Mongue J. A."/>
            <person name="Jaron S. K."/>
        </authorList>
    </citation>
    <scope>NUCLEOTIDE SEQUENCE</scope>
</reference>
<evidence type="ECO:0000313" key="2">
    <source>
        <dbReference type="EMBL" id="CAG7715964.1"/>
    </source>
</evidence>
<dbReference type="AlphaFoldDB" id="A0A8J2JKK3"/>
<organism evidence="2 3">
    <name type="scientific">Allacma fusca</name>
    <dbReference type="NCBI Taxonomy" id="39272"/>
    <lineage>
        <taxon>Eukaryota</taxon>
        <taxon>Metazoa</taxon>
        <taxon>Ecdysozoa</taxon>
        <taxon>Arthropoda</taxon>
        <taxon>Hexapoda</taxon>
        <taxon>Collembola</taxon>
        <taxon>Symphypleona</taxon>
        <taxon>Sminthuridae</taxon>
        <taxon>Allacma</taxon>
    </lineage>
</organism>
<keyword evidence="3" id="KW-1185">Reference proteome</keyword>
<sequence>MLKIYHHCYKSDLSGDRERPTGEVWEMLQWPPSPEFKCGPCGETESGEERSLEGENLRTLSVFSDGGSHAEEINQD</sequence>
<feature type="compositionally biased region" description="Basic and acidic residues" evidence="1">
    <location>
        <begin position="47"/>
        <end position="56"/>
    </location>
</feature>
<dbReference type="Proteomes" id="UP000708208">
    <property type="component" value="Unassembled WGS sequence"/>
</dbReference>
<gene>
    <name evidence="2" type="ORF">AFUS01_LOCUS5498</name>
</gene>
<feature type="region of interest" description="Disordered" evidence="1">
    <location>
        <begin position="40"/>
        <end position="76"/>
    </location>
</feature>
<name>A0A8J2JKK3_9HEXA</name>
<dbReference type="EMBL" id="CAJVCH010035116">
    <property type="protein sequence ID" value="CAG7715964.1"/>
    <property type="molecule type" value="Genomic_DNA"/>
</dbReference>
<evidence type="ECO:0000256" key="1">
    <source>
        <dbReference type="SAM" id="MobiDB-lite"/>
    </source>
</evidence>
<proteinExistence type="predicted"/>
<accession>A0A8J2JKK3</accession>
<comment type="caution">
    <text evidence="2">The sequence shown here is derived from an EMBL/GenBank/DDBJ whole genome shotgun (WGS) entry which is preliminary data.</text>
</comment>
<protein>
    <submittedName>
        <fullName evidence="2">Uncharacterized protein</fullName>
    </submittedName>
</protein>
<evidence type="ECO:0000313" key="3">
    <source>
        <dbReference type="Proteomes" id="UP000708208"/>
    </source>
</evidence>